<protein>
    <recommendedName>
        <fullName evidence="1">YubB ferredoxin-like domain-containing protein</fullName>
    </recommendedName>
</protein>
<proteinExistence type="predicted"/>
<dbReference type="EMBL" id="QFOI01000684">
    <property type="protein sequence ID" value="PZP39252.1"/>
    <property type="molecule type" value="Genomic_DNA"/>
</dbReference>
<sequence>MANWCNNWVVFEGTAEAIEQITQLFKSMAEQEQKDNCGQLPDFVQDTHRDYFYNISQDNESAGVFQYETKWSPNTEAVKQLAEHFKVNFTQDYEELGCLVYGQAIFENNTLTDVCLDSQDFDSYELDEETDTYHFEGAEYDSEWEILDTLLERKIENQFGNAKIQHNEN</sequence>
<gene>
    <name evidence="2" type="ORF">DI598_20105</name>
</gene>
<evidence type="ECO:0000313" key="3">
    <source>
        <dbReference type="Proteomes" id="UP000249645"/>
    </source>
</evidence>
<reference evidence="2 3" key="1">
    <citation type="submission" date="2017-11" db="EMBL/GenBank/DDBJ databases">
        <title>Infants hospitalized years apart are colonized by the same room-sourced microbial strains.</title>
        <authorList>
            <person name="Brooks B."/>
            <person name="Olm M.R."/>
            <person name="Firek B.A."/>
            <person name="Baker R."/>
            <person name="Thomas B.C."/>
            <person name="Morowitz M.J."/>
            <person name="Banfield J.F."/>
        </authorList>
    </citation>
    <scope>NUCLEOTIDE SEQUENCE [LARGE SCALE GENOMIC DNA]</scope>
    <source>
        <strain evidence="2">S2_009_000_R2_76</strain>
    </source>
</reference>
<dbReference type="Proteomes" id="UP000249645">
    <property type="component" value="Unassembled WGS sequence"/>
</dbReference>
<evidence type="ECO:0000313" key="2">
    <source>
        <dbReference type="EMBL" id="PZP39252.1"/>
    </source>
</evidence>
<name>A0A2W5G7F6_9SPHI</name>
<accession>A0A2W5G7F6</accession>
<dbReference type="AlphaFoldDB" id="A0A2W5G7F6"/>
<dbReference type="InterPro" id="IPR041329">
    <property type="entry name" value="YubB_C"/>
</dbReference>
<dbReference type="Gene3D" id="3.30.70.1270">
    <property type="entry name" value="Api92-like domains"/>
    <property type="match status" value="1"/>
</dbReference>
<organism evidence="2 3">
    <name type="scientific">Pseudopedobacter saltans</name>
    <dbReference type="NCBI Taxonomy" id="151895"/>
    <lineage>
        <taxon>Bacteria</taxon>
        <taxon>Pseudomonadati</taxon>
        <taxon>Bacteroidota</taxon>
        <taxon>Sphingobacteriia</taxon>
        <taxon>Sphingobacteriales</taxon>
        <taxon>Sphingobacteriaceae</taxon>
        <taxon>Pseudopedobacter</taxon>
    </lineage>
</organism>
<evidence type="ECO:0000259" key="1">
    <source>
        <dbReference type="Pfam" id="PF18406"/>
    </source>
</evidence>
<dbReference type="Pfam" id="PF18406">
    <property type="entry name" value="DUF1281_C"/>
    <property type="match status" value="1"/>
</dbReference>
<feature type="domain" description="YubB ferredoxin-like" evidence="1">
    <location>
        <begin position="52"/>
        <end position="136"/>
    </location>
</feature>
<comment type="caution">
    <text evidence="2">The sequence shown here is derived from an EMBL/GenBank/DDBJ whole genome shotgun (WGS) entry which is preliminary data.</text>
</comment>